<dbReference type="PANTHER" id="PTHR34406">
    <property type="entry name" value="PROTEIN YCEI"/>
    <property type="match status" value="1"/>
</dbReference>
<dbReference type="EMBL" id="CP019434">
    <property type="protein sequence ID" value="APZ43416.1"/>
    <property type="molecule type" value="Genomic_DNA"/>
</dbReference>
<organism evidence="3 4">
    <name type="scientific">Acidihalobacter ferrooxydans</name>
    <dbReference type="NCBI Taxonomy" id="1765967"/>
    <lineage>
        <taxon>Bacteria</taxon>
        <taxon>Pseudomonadati</taxon>
        <taxon>Pseudomonadota</taxon>
        <taxon>Gammaproteobacteria</taxon>
        <taxon>Chromatiales</taxon>
        <taxon>Ectothiorhodospiraceae</taxon>
        <taxon>Acidihalobacter</taxon>
    </lineage>
</organism>
<gene>
    <name evidence="3" type="ORF">BW247_10200</name>
</gene>
<dbReference type="KEGG" id="afy:BW247_10200"/>
<dbReference type="InterPro" id="IPR007372">
    <property type="entry name" value="Lipid/polyisoprenoid-bd_YceI"/>
</dbReference>
<dbReference type="Pfam" id="PF04264">
    <property type="entry name" value="YceI"/>
    <property type="match status" value="1"/>
</dbReference>
<proteinExistence type="predicted"/>
<evidence type="ECO:0000259" key="2">
    <source>
        <dbReference type="SMART" id="SM00867"/>
    </source>
</evidence>
<dbReference type="InterPro" id="IPR036761">
    <property type="entry name" value="TTHA0802/YceI-like_sf"/>
</dbReference>
<evidence type="ECO:0000313" key="3">
    <source>
        <dbReference type="EMBL" id="APZ43416.1"/>
    </source>
</evidence>
<feature type="domain" description="Lipid/polyisoprenoid-binding YceI-like" evidence="2">
    <location>
        <begin position="21"/>
        <end position="180"/>
    </location>
</feature>
<name>A0A1P8UHU3_9GAMM</name>
<evidence type="ECO:0000256" key="1">
    <source>
        <dbReference type="SAM" id="SignalP"/>
    </source>
</evidence>
<reference evidence="3 4" key="1">
    <citation type="submission" date="2017-01" db="EMBL/GenBank/DDBJ databases">
        <title>Draft sequence of Acidihalobacter ferrooxidans strain DSM 14175 (strain V8).</title>
        <authorList>
            <person name="Khaleque H.N."/>
            <person name="Ramsay J.P."/>
            <person name="Murphy R.J.T."/>
            <person name="Kaksonen A.H."/>
            <person name="Boxall N.J."/>
            <person name="Watkin E.L.J."/>
        </authorList>
    </citation>
    <scope>NUCLEOTIDE SEQUENCE [LARGE SCALE GENOMIC DNA]</scope>
    <source>
        <strain evidence="3 4">V8</strain>
    </source>
</reference>
<keyword evidence="4" id="KW-1185">Reference proteome</keyword>
<dbReference type="SMART" id="SM00867">
    <property type="entry name" value="YceI"/>
    <property type="match status" value="1"/>
</dbReference>
<keyword evidence="1" id="KW-0732">Signal</keyword>
<protein>
    <recommendedName>
        <fullName evidence="2">Lipid/polyisoprenoid-binding YceI-like domain-containing protein</fullName>
    </recommendedName>
</protein>
<dbReference type="PANTHER" id="PTHR34406:SF1">
    <property type="entry name" value="PROTEIN YCEI"/>
    <property type="match status" value="1"/>
</dbReference>
<sequence>MKRLFVLCALCGLSAAASAATWTIAPGSTLDFDTSFEQAPLHGKFEHFSGRITLDPKHPNACSFDVTINPGSAKTGNPTGDTQIRSTPFFDIAHYPQAIYRATQCRWNGKGPIEVLGTLTLRGVSKAVPLHAELHNDGKTATLDAQATVNRLDFGVGQGQWASASIISKTVTIKAHLLLMH</sequence>
<feature type="chain" id="PRO_5013043481" description="Lipid/polyisoprenoid-binding YceI-like domain-containing protein" evidence="1">
    <location>
        <begin position="20"/>
        <end position="181"/>
    </location>
</feature>
<dbReference type="Proteomes" id="UP000243807">
    <property type="component" value="Chromosome"/>
</dbReference>
<dbReference type="AlphaFoldDB" id="A0A1P8UHU3"/>
<dbReference type="STRING" id="1765967.BW247_10200"/>
<dbReference type="Gene3D" id="2.40.128.110">
    <property type="entry name" value="Lipid/polyisoprenoid-binding, YceI-like"/>
    <property type="match status" value="1"/>
</dbReference>
<dbReference type="SUPFAM" id="SSF101874">
    <property type="entry name" value="YceI-like"/>
    <property type="match status" value="1"/>
</dbReference>
<evidence type="ECO:0000313" key="4">
    <source>
        <dbReference type="Proteomes" id="UP000243807"/>
    </source>
</evidence>
<dbReference type="RefSeq" id="WP_076837057.1">
    <property type="nucleotide sequence ID" value="NZ_CP019434.1"/>
</dbReference>
<feature type="signal peptide" evidence="1">
    <location>
        <begin position="1"/>
        <end position="19"/>
    </location>
</feature>
<accession>A0A1P8UHU3</accession>
<dbReference type="OrthoDB" id="1247465at2"/>